<keyword evidence="2" id="KW-1185">Reference proteome</keyword>
<organism evidence="1 2">
    <name type="scientific">Smallanthus sonchifolius</name>
    <dbReference type="NCBI Taxonomy" id="185202"/>
    <lineage>
        <taxon>Eukaryota</taxon>
        <taxon>Viridiplantae</taxon>
        <taxon>Streptophyta</taxon>
        <taxon>Embryophyta</taxon>
        <taxon>Tracheophyta</taxon>
        <taxon>Spermatophyta</taxon>
        <taxon>Magnoliopsida</taxon>
        <taxon>eudicotyledons</taxon>
        <taxon>Gunneridae</taxon>
        <taxon>Pentapetalae</taxon>
        <taxon>asterids</taxon>
        <taxon>campanulids</taxon>
        <taxon>Asterales</taxon>
        <taxon>Asteraceae</taxon>
        <taxon>Asteroideae</taxon>
        <taxon>Heliantheae alliance</taxon>
        <taxon>Millerieae</taxon>
        <taxon>Smallanthus</taxon>
    </lineage>
</organism>
<gene>
    <name evidence="1" type="ORF">L1987_67224</name>
</gene>
<protein>
    <submittedName>
        <fullName evidence="1">Uncharacterized protein</fullName>
    </submittedName>
</protein>
<dbReference type="Proteomes" id="UP001056120">
    <property type="component" value="Linkage Group LG22"/>
</dbReference>
<dbReference type="EMBL" id="CM042039">
    <property type="protein sequence ID" value="KAI3727410.1"/>
    <property type="molecule type" value="Genomic_DNA"/>
</dbReference>
<proteinExistence type="predicted"/>
<accession>A0ACB9BZM1</accession>
<evidence type="ECO:0000313" key="1">
    <source>
        <dbReference type="EMBL" id="KAI3727410.1"/>
    </source>
</evidence>
<evidence type="ECO:0000313" key="2">
    <source>
        <dbReference type="Proteomes" id="UP001056120"/>
    </source>
</evidence>
<reference evidence="2" key="1">
    <citation type="journal article" date="2022" name="Mol. Ecol. Resour.">
        <title>The genomes of chicory, endive, great burdock and yacon provide insights into Asteraceae palaeo-polyploidization history and plant inulin production.</title>
        <authorList>
            <person name="Fan W."/>
            <person name="Wang S."/>
            <person name="Wang H."/>
            <person name="Wang A."/>
            <person name="Jiang F."/>
            <person name="Liu H."/>
            <person name="Zhao H."/>
            <person name="Xu D."/>
            <person name="Zhang Y."/>
        </authorList>
    </citation>
    <scope>NUCLEOTIDE SEQUENCE [LARGE SCALE GENOMIC DNA]</scope>
    <source>
        <strain evidence="2">cv. Yunnan</strain>
    </source>
</reference>
<reference evidence="1 2" key="2">
    <citation type="journal article" date="2022" name="Mol. Ecol. Resour.">
        <title>The genomes of chicory, endive, great burdock and yacon provide insights into Asteraceae paleo-polyploidization history and plant inulin production.</title>
        <authorList>
            <person name="Fan W."/>
            <person name="Wang S."/>
            <person name="Wang H."/>
            <person name="Wang A."/>
            <person name="Jiang F."/>
            <person name="Liu H."/>
            <person name="Zhao H."/>
            <person name="Xu D."/>
            <person name="Zhang Y."/>
        </authorList>
    </citation>
    <scope>NUCLEOTIDE SEQUENCE [LARGE SCALE GENOMIC DNA]</scope>
    <source>
        <strain evidence="2">cv. Yunnan</strain>
        <tissue evidence="1">Leaves</tissue>
    </source>
</reference>
<sequence length="341" mass="38937">MKAHKCLCKGHTAILALVTGQPSEEKKIDDIPIICNFPEIAETRAIVCPISLSSNSGFTKIQLLGHVVNEKGIHVDLSKVEAIKNQTAPMTPTEVRKLLGLAGCYHQFIDGISKDCSTSHYSNSKRVNPITGVKLGNQHSNILNKNFGLGCVLMQREKHIFEQKELNMLQRRWVELLNDYDCAIRYHPGKANVVADALSRKETKPKRLRALQLTIHHGLPDQIHSAQLEALKERKPTVGIHTWYGNIRELVMDETHKSRYSIHLDYDKMYHDLKVLYWWPKMKADIVTYVSKCLTCAMVNVEYQKPSGLLQQPEIPMWKWEQISMDFITKFPRTPNGCDNI</sequence>
<comment type="caution">
    <text evidence="1">The sequence shown here is derived from an EMBL/GenBank/DDBJ whole genome shotgun (WGS) entry which is preliminary data.</text>
</comment>
<name>A0ACB9BZM1_9ASTR</name>